<evidence type="ECO:0000256" key="6">
    <source>
        <dbReference type="ARBA" id="ARBA00023054"/>
    </source>
</evidence>
<feature type="non-terminal residue" evidence="9">
    <location>
        <position position="120"/>
    </location>
</feature>
<feature type="non-terminal residue" evidence="9">
    <location>
        <position position="1"/>
    </location>
</feature>
<sequence>GTARLKKKIRDIERLLRQEGVSATKRLENERALAASKIELTNAIQEKKVKEVAKKYHMVRFFERKKAVRRLKQANKTRADANTREERDNLEDEVKKCEIDLAYNLHFPVEKKYISLYPKE</sequence>
<dbReference type="PANTHER" id="PTHR33911">
    <property type="entry name" value="RRNA-PROCESSING PROTEIN EFG1"/>
    <property type="match status" value="1"/>
</dbReference>
<dbReference type="Proteomes" id="UP000095009">
    <property type="component" value="Unassembled WGS sequence"/>
</dbReference>
<evidence type="ECO:0000256" key="3">
    <source>
        <dbReference type="ARBA" id="ARBA00018689"/>
    </source>
</evidence>
<evidence type="ECO:0000256" key="5">
    <source>
        <dbReference type="ARBA" id="ARBA00022552"/>
    </source>
</evidence>
<protein>
    <recommendedName>
        <fullName evidence="3">rRNA-processing protein EFG1</fullName>
    </recommendedName>
    <alternativeName>
        <fullName evidence="4">rRNA-processing protein efg1</fullName>
    </alternativeName>
</protein>
<dbReference type="GO" id="GO:0005730">
    <property type="term" value="C:nucleolus"/>
    <property type="evidence" value="ECO:0007669"/>
    <property type="project" value="UniProtKB-SubCell"/>
</dbReference>
<evidence type="ECO:0000256" key="4">
    <source>
        <dbReference type="ARBA" id="ARBA00019827"/>
    </source>
</evidence>
<keyword evidence="10" id="KW-1185">Reference proteome</keyword>
<feature type="coiled-coil region" evidence="8">
    <location>
        <begin position="64"/>
        <end position="100"/>
    </location>
</feature>
<evidence type="ECO:0000313" key="10">
    <source>
        <dbReference type="Proteomes" id="UP000095009"/>
    </source>
</evidence>
<comment type="subcellular location">
    <subcellularLocation>
        <location evidence="1">Nucleus</location>
        <location evidence="1">Nucleolus</location>
    </subcellularLocation>
</comment>
<evidence type="ECO:0000256" key="1">
    <source>
        <dbReference type="ARBA" id="ARBA00004604"/>
    </source>
</evidence>
<organism evidence="9 10">
    <name type="scientific">Nadsonia fulvescens var. elongata DSM 6958</name>
    <dbReference type="NCBI Taxonomy" id="857566"/>
    <lineage>
        <taxon>Eukaryota</taxon>
        <taxon>Fungi</taxon>
        <taxon>Dikarya</taxon>
        <taxon>Ascomycota</taxon>
        <taxon>Saccharomycotina</taxon>
        <taxon>Dipodascomycetes</taxon>
        <taxon>Dipodascales</taxon>
        <taxon>Dipodascales incertae sedis</taxon>
        <taxon>Nadsonia</taxon>
    </lineage>
</organism>
<dbReference type="STRING" id="857566.A0A1E3PNQ7"/>
<name>A0A1E3PNQ7_9ASCO</name>
<dbReference type="OrthoDB" id="47732at2759"/>
<dbReference type="GO" id="GO:0000462">
    <property type="term" value="P:maturation of SSU-rRNA from tricistronic rRNA transcript (SSU-rRNA, 5.8S rRNA, LSU-rRNA)"/>
    <property type="evidence" value="ECO:0007669"/>
    <property type="project" value="TreeGrafter"/>
</dbReference>
<evidence type="ECO:0000256" key="8">
    <source>
        <dbReference type="SAM" id="Coils"/>
    </source>
</evidence>
<keyword evidence="7" id="KW-0539">Nucleus</keyword>
<keyword evidence="5" id="KW-0698">rRNA processing</keyword>
<evidence type="ECO:0000256" key="2">
    <source>
        <dbReference type="ARBA" id="ARBA00006916"/>
    </source>
</evidence>
<proteinExistence type="inferred from homology"/>
<dbReference type="GO" id="GO:0030688">
    <property type="term" value="C:preribosome, small subunit precursor"/>
    <property type="evidence" value="ECO:0007669"/>
    <property type="project" value="TreeGrafter"/>
</dbReference>
<evidence type="ECO:0000313" key="9">
    <source>
        <dbReference type="EMBL" id="ODQ66572.1"/>
    </source>
</evidence>
<dbReference type="PANTHER" id="PTHR33911:SF1">
    <property type="entry name" value="RRNA-PROCESSING PROTEIN EFG1"/>
    <property type="match status" value="1"/>
</dbReference>
<dbReference type="EMBL" id="KV454408">
    <property type="protein sequence ID" value="ODQ66572.1"/>
    <property type="molecule type" value="Genomic_DNA"/>
</dbReference>
<dbReference type="AlphaFoldDB" id="A0A1E3PNQ7"/>
<gene>
    <name evidence="9" type="ORF">NADFUDRAFT_5019</name>
</gene>
<comment type="similarity">
    <text evidence="2">Belongs to the EFG1 family.</text>
</comment>
<evidence type="ECO:0000256" key="7">
    <source>
        <dbReference type="ARBA" id="ARBA00023242"/>
    </source>
</evidence>
<dbReference type="InterPro" id="IPR050786">
    <property type="entry name" value="EFG1_rRNA-proc"/>
</dbReference>
<dbReference type="Pfam" id="PF10153">
    <property type="entry name" value="Efg1"/>
    <property type="match status" value="1"/>
</dbReference>
<reference evidence="9 10" key="1">
    <citation type="journal article" date="2016" name="Proc. Natl. Acad. Sci. U.S.A.">
        <title>Comparative genomics of biotechnologically important yeasts.</title>
        <authorList>
            <person name="Riley R."/>
            <person name="Haridas S."/>
            <person name="Wolfe K.H."/>
            <person name="Lopes M.R."/>
            <person name="Hittinger C.T."/>
            <person name="Goeker M."/>
            <person name="Salamov A.A."/>
            <person name="Wisecaver J.H."/>
            <person name="Long T.M."/>
            <person name="Calvey C.H."/>
            <person name="Aerts A.L."/>
            <person name="Barry K.W."/>
            <person name="Choi C."/>
            <person name="Clum A."/>
            <person name="Coughlan A.Y."/>
            <person name="Deshpande S."/>
            <person name="Douglass A.P."/>
            <person name="Hanson S.J."/>
            <person name="Klenk H.-P."/>
            <person name="LaButti K.M."/>
            <person name="Lapidus A."/>
            <person name="Lindquist E.A."/>
            <person name="Lipzen A.M."/>
            <person name="Meier-Kolthoff J.P."/>
            <person name="Ohm R.A."/>
            <person name="Otillar R.P."/>
            <person name="Pangilinan J.L."/>
            <person name="Peng Y."/>
            <person name="Rokas A."/>
            <person name="Rosa C.A."/>
            <person name="Scheuner C."/>
            <person name="Sibirny A.A."/>
            <person name="Slot J.C."/>
            <person name="Stielow J.B."/>
            <person name="Sun H."/>
            <person name="Kurtzman C.P."/>
            <person name="Blackwell M."/>
            <person name="Grigoriev I.V."/>
            <person name="Jeffries T.W."/>
        </authorList>
    </citation>
    <scope>NUCLEOTIDE SEQUENCE [LARGE SCALE GENOMIC DNA]</scope>
    <source>
        <strain evidence="9 10">DSM 6958</strain>
    </source>
</reference>
<keyword evidence="6 8" id="KW-0175">Coiled coil</keyword>
<dbReference type="InterPro" id="IPR019310">
    <property type="entry name" value="Efg1"/>
</dbReference>
<accession>A0A1E3PNQ7</accession>